<accession>A0AAW1YSY1</accession>
<organism evidence="3 4">
    <name type="scientific">Rubus argutus</name>
    <name type="common">Southern blackberry</name>
    <dbReference type="NCBI Taxonomy" id="59490"/>
    <lineage>
        <taxon>Eukaryota</taxon>
        <taxon>Viridiplantae</taxon>
        <taxon>Streptophyta</taxon>
        <taxon>Embryophyta</taxon>
        <taxon>Tracheophyta</taxon>
        <taxon>Spermatophyta</taxon>
        <taxon>Magnoliopsida</taxon>
        <taxon>eudicotyledons</taxon>
        <taxon>Gunneridae</taxon>
        <taxon>Pentapetalae</taxon>
        <taxon>rosids</taxon>
        <taxon>fabids</taxon>
        <taxon>Rosales</taxon>
        <taxon>Rosaceae</taxon>
        <taxon>Rosoideae</taxon>
        <taxon>Rosoideae incertae sedis</taxon>
        <taxon>Rubus</taxon>
    </lineage>
</organism>
<evidence type="ECO:0000313" key="3">
    <source>
        <dbReference type="EMBL" id="KAK9951708.1"/>
    </source>
</evidence>
<proteinExistence type="inferred from homology"/>
<dbReference type="Proteomes" id="UP001457282">
    <property type="component" value="Unassembled WGS sequence"/>
</dbReference>
<dbReference type="PANTHER" id="PTHR48107">
    <property type="entry name" value="NADPH-DEPENDENT ALDEHYDE REDUCTASE-LIKE PROTEIN, CHLOROPLASTIC-RELATED"/>
    <property type="match status" value="1"/>
</dbReference>
<gene>
    <name evidence="3" type="ORF">M0R45_007144</name>
</gene>
<name>A0AAW1YSY1_RUBAR</name>
<dbReference type="Gene3D" id="3.40.50.720">
    <property type="entry name" value="NAD(P)-binding Rossmann-like Domain"/>
    <property type="match status" value="1"/>
</dbReference>
<evidence type="ECO:0000313" key="4">
    <source>
        <dbReference type="Proteomes" id="UP001457282"/>
    </source>
</evidence>
<evidence type="ECO:0000256" key="1">
    <source>
        <dbReference type="ARBA" id="ARBA00006484"/>
    </source>
</evidence>
<sequence length="140" mass="14748">MATNNLNLNGRIAIVRAGPFWFVERLLGEWRVAVGKNNHDARICSLCGLQGSRGDHDQSCRQGVEGTGITANCVAPGPVATELFFAGKTDDTVKRIADACPLGRLGDPNDVSQVVGFLAGDAGEWVNGQVIRVNGGSLIS</sequence>
<comment type="similarity">
    <text evidence="1">Belongs to the short-chain dehydrogenases/reductases (SDR) family.</text>
</comment>
<dbReference type="PRINTS" id="PR00081">
    <property type="entry name" value="GDHRDH"/>
</dbReference>
<dbReference type="SUPFAM" id="SSF51735">
    <property type="entry name" value="NAD(P)-binding Rossmann-fold domains"/>
    <property type="match status" value="1"/>
</dbReference>
<keyword evidence="4" id="KW-1185">Reference proteome</keyword>
<evidence type="ECO:0000256" key="2">
    <source>
        <dbReference type="ARBA" id="ARBA00023002"/>
    </source>
</evidence>
<dbReference type="AlphaFoldDB" id="A0AAW1YSY1"/>
<keyword evidence="2" id="KW-0560">Oxidoreductase</keyword>
<dbReference type="Pfam" id="PF13561">
    <property type="entry name" value="adh_short_C2"/>
    <property type="match status" value="1"/>
</dbReference>
<dbReference type="GO" id="GO:0016614">
    <property type="term" value="F:oxidoreductase activity, acting on CH-OH group of donors"/>
    <property type="evidence" value="ECO:0007669"/>
    <property type="project" value="UniProtKB-ARBA"/>
</dbReference>
<comment type="caution">
    <text evidence="3">The sequence shown here is derived from an EMBL/GenBank/DDBJ whole genome shotgun (WGS) entry which is preliminary data.</text>
</comment>
<dbReference type="PANTHER" id="PTHR48107:SF12">
    <property type="entry name" value="NAD DEPENDENT EPIMERASE_DEHYDRATASE FAMILY PROTEIN, EXPRESSED"/>
    <property type="match status" value="1"/>
</dbReference>
<dbReference type="InterPro" id="IPR036291">
    <property type="entry name" value="NAD(P)-bd_dom_sf"/>
</dbReference>
<reference evidence="3 4" key="1">
    <citation type="journal article" date="2023" name="G3 (Bethesda)">
        <title>A chromosome-length genome assembly and annotation of blackberry (Rubus argutus, cv. 'Hillquist').</title>
        <authorList>
            <person name="Bruna T."/>
            <person name="Aryal R."/>
            <person name="Dudchenko O."/>
            <person name="Sargent D.J."/>
            <person name="Mead D."/>
            <person name="Buti M."/>
            <person name="Cavallini A."/>
            <person name="Hytonen T."/>
            <person name="Andres J."/>
            <person name="Pham M."/>
            <person name="Weisz D."/>
            <person name="Mascagni F."/>
            <person name="Usai G."/>
            <person name="Natali L."/>
            <person name="Bassil N."/>
            <person name="Fernandez G.E."/>
            <person name="Lomsadze A."/>
            <person name="Armour M."/>
            <person name="Olukolu B."/>
            <person name="Poorten T."/>
            <person name="Britton C."/>
            <person name="Davik J."/>
            <person name="Ashrafi H."/>
            <person name="Aiden E.L."/>
            <person name="Borodovsky M."/>
            <person name="Worthington M."/>
        </authorList>
    </citation>
    <scope>NUCLEOTIDE SEQUENCE [LARGE SCALE GENOMIC DNA]</scope>
    <source>
        <strain evidence="3">PI 553951</strain>
    </source>
</reference>
<dbReference type="EMBL" id="JBEDUW010000001">
    <property type="protein sequence ID" value="KAK9951708.1"/>
    <property type="molecule type" value="Genomic_DNA"/>
</dbReference>
<dbReference type="InterPro" id="IPR002347">
    <property type="entry name" value="SDR_fam"/>
</dbReference>
<protein>
    <submittedName>
        <fullName evidence="3">Uncharacterized protein</fullName>
    </submittedName>
</protein>